<evidence type="ECO:0000256" key="5">
    <source>
        <dbReference type="SAM" id="Coils"/>
    </source>
</evidence>
<dbReference type="AlphaFoldDB" id="A0A3N9UBX8"/>
<dbReference type="PROSITE" id="PS51257">
    <property type="entry name" value="PROKAR_LIPOPROTEIN"/>
    <property type="match status" value="1"/>
</dbReference>
<dbReference type="OrthoDB" id="63946at2"/>
<keyword evidence="4 7" id="KW-0732">Signal</keyword>
<evidence type="ECO:0000256" key="3">
    <source>
        <dbReference type="ARBA" id="ARBA00022448"/>
    </source>
</evidence>
<dbReference type="InterPro" id="IPR051313">
    <property type="entry name" value="Bact_iron-sidero_bind"/>
</dbReference>
<dbReference type="PANTHER" id="PTHR30532">
    <property type="entry name" value="IRON III DICITRATE-BINDING PERIPLASMIC PROTEIN"/>
    <property type="match status" value="1"/>
</dbReference>
<feature type="signal peptide" evidence="7">
    <location>
        <begin position="1"/>
        <end position="21"/>
    </location>
</feature>
<evidence type="ECO:0000256" key="1">
    <source>
        <dbReference type="ARBA" id="ARBA00004193"/>
    </source>
</evidence>
<dbReference type="Pfam" id="PF01497">
    <property type="entry name" value="Peripla_BP_2"/>
    <property type="match status" value="1"/>
</dbReference>
<dbReference type="CDD" id="cd01140">
    <property type="entry name" value="FatB"/>
    <property type="match status" value="1"/>
</dbReference>
<dbReference type="Gene3D" id="3.40.50.1980">
    <property type="entry name" value="Nitrogenase molybdenum iron protein domain"/>
    <property type="match status" value="2"/>
</dbReference>
<dbReference type="Proteomes" id="UP000274033">
    <property type="component" value="Unassembled WGS sequence"/>
</dbReference>
<proteinExistence type="inferred from homology"/>
<reference evidence="9 10" key="1">
    <citation type="journal article" date="2013" name="J. Microbiol.">
        <title>Lysinibacillus chungkukjangi sp. nov., isolated from Chungkukjang, Korean fermented soybean food.</title>
        <authorList>
            <person name="Kim S.J."/>
            <person name="Jang Y.H."/>
            <person name="Hamada M."/>
            <person name="Ahn J.H."/>
            <person name="Weon H.Y."/>
            <person name="Suzuki K."/>
            <person name="Whang K.S."/>
            <person name="Kwon S.W."/>
        </authorList>
    </citation>
    <scope>NUCLEOTIDE SEQUENCE [LARGE SCALE GENOMIC DNA]</scope>
    <source>
        <strain evidence="9 10">MCCC 1A12701</strain>
    </source>
</reference>
<dbReference type="SUPFAM" id="SSF53807">
    <property type="entry name" value="Helical backbone' metal receptor"/>
    <property type="match status" value="1"/>
</dbReference>
<evidence type="ECO:0000313" key="10">
    <source>
        <dbReference type="Proteomes" id="UP000274033"/>
    </source>
</evidence>
<keyword evidence="10" id="KW-1185">Reference proteome</keyword>
<evidence type="ECO:0000259" key="8">
    <source>
        <dbReference type="PROSITE" id="PS50983"/>
    </source>
</evidence>
<feature type="chain" id="PRO_5039552964" evidence="7">
    <location>
        <begin position="22"/>
        <end position="342"/>
    </location>
</feature>
<dbReference type="GO" id="GO:0030288">
    <property type="term" value="C:outer membrane-bounded periplasmic space"/>
    <property type="evidence" value="ECO:0007669"/>
    <property type="project" value="TreeGrafter"/>
</dbReference>
<dbReference type="GO" id="GO:0005886">
    <property type="term" value="C:plasma membrane"/>
    <property type="evidence" value="ECO:0007669"/>
    <property type="project" value="UniProtKB-SubCell"/>
</dbReference>
<dbReference type="PROSITE" id="PS50983">
    <property type="entry name" value="FE_B12_PBP"/>
    <property type="match status" value="1"/>
</dbReference>
<evidence type="ECO:0000256" key="6">
    <source>
        <dbReference type="SAM" id="MobiDB-lite"/>
    </source>
</evidence>
<dbReference type="EMBL" id="RRCT01000014">
    <property type="protein sequence ID" value="RQW73930.1"/>
    <property type="molecule type" value="Genomic_DNA"/>
</dbReference>
<feature type="domain" description="Fe/B12 periplasmic-binding" evidence="8">
    <location>
        <begin position="82"/>
        <end position="342"/>
    </location>
</feature>
<keyword evidence="3" id="KW-0813">Transport</keyword>
<comment type="caution">
    <text evidence="9">The sequence shown here is derived from an EMBL/GenBank/DDBJ whole genome shotgun (WGS) entry which is preliminary data.</text>
</comment>
<dbReference type="GO" id="GO:1901678">
    <property type="term" value="P:iron coordination entity transport"/>
    <property type="evidence" value="ECO:0007669"/>
    <property type="project" value="UniProtKB-ARBA"/>
</dbReference>
<evidence type="ECO:0000313" key="9">
    <source>
        <dbReference type="EMBL" id="RQW73930.1"/>
    </source>
</evidence>
<feature type="region of interest" description="Disordered" evidence="6">
    <location>
        <begin position="21"/>
        <end position="64"/>
    </location>
</feature>
<feature type="coiled-coil region" evidence="5">
    <location>
        <begin position="193"/>
        <end position="220"/>
    </location>
</feature>
<sequence>MKKWSFLAATAVLAVGLAACGSNEEAEPSSDSQATEQTEQKSNENAEAFPMTVSSLTGESVDEESGAKTLFEDVTLEEMPERIVTLDFGFLDNLTALGVEGIVGLPKSNMPADLEEKYSSDEYTDLGSLKEIDFELLASLEPDVIFISGRQASMYDQLKEITPNVIFVASDNENYIEGIKEGAVLAGQIFGKEEEAKALNAELDAKVAEIKEKSAGYENALVAMYNEKKISGFDNGEDSRFAYVYDDFGFKPSTTGIDSSSHGSDFSYESILSVDPEVLLVIDRNAKDNDALKADVENDIIKKTRAYKEDKIVYLYGGNWYFASGGVPTELEKIQEILDELK</sequence>
<comment type="subcellular location">
    <subcellularLocation>
        <location evidence="1">Cell membrane</location>
        <topology evidence="1">Lipid-anchor</topology>
    </subcellularLocation>
</comment>
<dbReference type="PANTHER" id="PTHR30532:SF28">
    <property type="entry name" value="PETROBACTIN-BINDING PROTEIN YCLQ"/>
    <property type="match status" value="1"/>
</dbReference>
<dbReference type="InterPro" id="IPR002491">
    <property type="entry name" value="ABC_transptr_periplasmic_BD"/>
</dbReference>
<evidence type="ECO:0000256" key="4">
    <source>
        <dbReference type="ARBA" id="ARBA00022729"/>
    </source>
</evidence>
<evidence type="ECO:0000256" key="7">
    <source>
        <dbReference type="SAM" id="SignalP"/>
    </source>
</evidence>
<dbReference type="RefSeq" id="WP_124765916.1">
    <property type="nucleotide sequence ID" value="NZ_JAFBDY010000014.1"/>
</dbReference>
<gene>
    <name evidence="9" type="ORF">EBB45_14380</name>
</gene>
<keyword evidence="5" id="KW-0175">Coiled coil</keyword>
<name>A0A3N9UBX8_9BACI</name>
<protein>
    <submittedName>
        <fullName evidence="9">Ferrichrome ABC transporter substrate-binding protein</fullName>
    </submittedName>
</protein>
<evidence type="ECO:0000256" key="2">
    <source>
        <dbReference type="ARBA" id="ARBA00008814"/>
    </source>
</evidence>
<accession>A0A3N9UBX8</accession>
<comment type="similarity">
    <text evidence="2">Belongs to the bacterial solute-binding protein 8 family.</text>
</comment>
<organism evidence="9 10">
    <name type="scientific">Lysinibacillus composti</name>
    <dbReference type="NCBI Taxonomy" id="720633"/>
    <lineage>
        <taxon>Bacteria</taxon>
        <taxon>Bacillati</taxon>
        <taxon>Bacillota</taxon>
        <taxon>Bacilli</taxon>
        <taxon>Bacillales</taxon>
        <taxon>Bacillaceae</taxon>
        <taxon>Lysinibacillus</taxon>
    </lineage>
</organism>
<dbReference type="InterPro" id="IPR033870">
    <property type="entry name" value="FatB"/>
</dbReference>